<gene>
    <name evidence="3" type="ORF">RXV79_08640</name>
</gene>
<keyword evidence="1" id="KW-0472">Membrane</keyword>
<evidence type="ECO:0000313" key="4">
    <source>
        <dbReference type="Proteomes" id="UP001303946"/>
    </source>
</evidence>
<evidence type="ECO:0000313" key="3">
    <source>
        <dbReference type="EMBL" id="WOB10119.1"/>
    </source>
</evidence>
<feature type="domain" description="DUF3592" evidence="2">
    <location>
        <begin position="44"/>
        <end position="126"/>
    </location>
</feature>
<feature type="transmembrane region" description="Helical" evidence="1">
    <location>
        <begin position="131"/>
        <end position="151"/>
    </location>
</feature>
<protein>
    <submittedName>
        <fullName evidence="3">DUF3592 domain-containing protein</fullName>
    </submittedName>
</protein>
<reference evidence="3 4" key="1">
    <citation type="submission" date="2023-10" db="EMBL/GenBank/DDBJ databases">
        <title>Bacteria for the degradation of biodegradable plastic PBAT(Polybutylene adipate terephthalate).</title>
        <authorList>
            <person name="Weon H.-Y."/>
            <person name="Yeon J."/>
        </authorList>
    </citation>
    <scope>NUCLEOTIDE SEQUENCE [LARGE SCALE GENOMIC DNA]</scope>
    <source>
        <strain evidence="3 4">SBD 7-3</strain>
    </source>
</reference>
<accession>A0ABZ0CYU0</accession>
<dbReference type="Pfam" id="PF12158">
    <property type="entry name" value="DUF3592"/>
    <property type="match status" value="1"/>
</dbReference>
<keyword evidence="1" id="KW-0812">Transmembrane</keyword>
<dbReference type="RefSeq" id="WP_316703019.1">
    <property type="nucleotide sequence ID" value="NZ_CP136336.1"/>
</dbReference>
<feature type="transmembrane region" description="Helical" evidence="1">
    <location>
        <begin position="12"/>
        <end position="33"/>
    </location>
</feature>
<proteinExistence type="predicted"/>
<name>A0ABZ0CYU0_9BURK</name>
<dbReference type="Proteomes" id="UP001303946">
    <property type="component" value="Chromosome"/>
</dbReference>
<sequence>MRRSILPTGVQLAVLLFLGFVGLNFCLGAFDYYKARRSGDWPQVDGRVVRSGVVAGCRRGGSFAPEVRYTYPGGGRTHTGNRWRFGSAPCGDEASARAIAASHPVGGVVRVSVNPDDASESVLRPGEVQPYAWLGFAVQALMFAAGAMFIVRSPHA</sequence>
<organism evidence="3 4">
    <name type="scientific">Piscinibacter gummiphilus</name>
    <dbReference type="NCBI Taxonomy" id="946333"/>
    <lineage>
        <taxon>Bacteria</taxon>
        <taxon>Pseudomonadati</taxon>
        <taxon>Pseudomonadota</taxon>
        <taxon>Betaproteobacteria</taxon>
        <taxon>Burkholderiales</taxon>
        <taxon>Sphaerotilaceae</taxon>
        <taxon>Piscinibacter</taxon>
    </lineage>
</organism>
<keyword evidence="4" id="KW-1185">Reference proteome</keyword>
<keyword evidence="1" id="KW-1133">Transmembrane helix</keyword>
<dbReference type="EMBL" id="CP136336">
    <property type="protein sequence ID" value="WOB10119.1"/>
    <property type="molecule type" value="Genomic_DNA"/>
</dbReference>
<evidence type="ECO:0000256" key="1">
    <source>
        <dbReference type="SAM" id="Phobius"/>
    </source>
</evidence>
<dbReference type="InterPro" id="IPR021994">
    <property type="entry name" value="DUF3592"/>
</dbReference>
<evidence type="ECO:0000259" key="2">
    <source>
        <dbReference type="Pfam" id="PF12158"/>
    </source>
</evidence>